<dbReference type="EMBL" id="DF237166">
    <property type="protein sequence ID" value="GAQ85020.1"/>
    <property type="molecule type" value="Genomic_DNA"/>
</dbReference>
<dbReference type="STRING" id="105231.A0A1Y1I266"/>
<feature type="compositionally biased region" description="Low complexity" evidence="2">
    <location>
        <begin position="147"/>
        <end position="173"/>
    </location>
</feature>
<dbReference type="Gene3D" id="1.10.287.1490">
    <property type="match status" value="1"/>
</dbReference>
<evidence type="ECO:0000256" key="1">
    <source>
        <dbReference type="SAM" id="Coils"/>
    </source>
</evidence>
<protein>
    <submittedName>
        <fullName evidence="3">Uncharacterized protein</fullName>
    </submittedName>
</protein>
<evidence type="ECO:0000313" key="4">
    <source>
        <dbReference type="Proteomes" id="UP000054558"/>
    </source>
</evidence>
<sequence length="1057" mass="117532">MVPFPPDSQSKSTRSTPRKHRHSSASERSTEGESVQKRSLSFLNLNDQSFRNLAQQIAEEIIVRGPKEASSWGSVKESTGGGLSVSSNARDQGALLSTAKSTMTAGAATAGAPRRRLQEALQEAGLRSLAEKLRLEATHDSSTGPLSAARAPEGSASRPSPARAQRSRTSSPTRGEDLSGRKLMLEEKLGAPEMTRADLEQELRAERERREAEVAEVRKEAAERAKKLQKHVRRAEEEKNALLDRVSAASTDRADAQRALIGASEEVSVLTTEHQRAVAEAQRLATENEALRRDRRAVQDLERELERARAGSRDARELERELELARSQNGKLERENGRLVAELAAVGARQGDQAAKLALFEAQMREHRERVLAAERVMDGFRQGSGEEEKEKALERVKLLEAENAAKQGRVEELERQLLEGEGEETALQERLERVESELEGLRKENERLAGGGGMDGKVVGVLEETLRTVEKERDRGVAESSERERAWREGNAKRQERMKELERELAEAQEEIQAGEGKLLASARKESQMRVELREARERHAELATRVEGLEFQLKASKVDEGRAAVRAEKALKELERERRHVAELTSRLTSAGEEREAYHMVKVDMLAEIENGKARVGELEREFKAARAAAEEAEERLGADVREREAKIERLRGSDTSLKAELAATVLAHQEGEREAEMLRKSVTEARGEVERLTAVLGESEARTAALEESEKVLRERVLVAEEDLEGGRLREEGLTEQVFELETKARESEQAEKGALEELAAAENEKERLKGVIQGLEKEMEETKGELERLRWSEEEARSLLEMGGAAQIETAERANAAEARTAALAERLRGCESARAECETARGELEATVEVMELERGAKVAENEERVAMLIGRVEEVEGTLSECRESLRASGEEKTALEEHSRGLTERLAETRAEFERLVGEVERKRNEDAESMRAALASAEARAEVAEEEVARLGARVRVLEAGLAQANEALLRSGEEAGVLEEEVLGLRSEVEKLAGGLARERKECEALRTRVGDLEQELLEREGQLSILRSQGDADYYITPHKERRGGRF</sequence>
<evidence type="ECO:0000256" key="2">
    <source>
        <dbReference type="SAM" id="MobiDB-lite"/>
    </source>
</evidence>
<feature type="compositionally biased region" description="Low complexity" evidence="2">
    <location>
        <begin position="97"/>
        <end position="112"/>
    </location>
</feature>
<dbReference type="AlphaFoldDB" id="A0A1Y1I266"/>
<keyword evidence="4" id="KW-1185">Reference proteome</keyword>
<organism evidence="3 4">
    <name type="scientific">Klebsormidium nitens</name>
    <name type="common">Green alga</name>
    <name type="synonym">Ulothrix nitens</name>
    <dbReference type="NCBI Taxonomy" id="105231"/>
    <lineage>
        <taxon>Eukaryota</taxon>
        <taxon>Viridiplantae</taxon>
        <taxon>Streptophyta</taxon>
        <taxon>Klebsormidiophyceae</taxon>
        <taxon>Klebsormidiales</taxon>
        <taxon>Klebsormidiaceae</taxon>
        <taxon>Klebsormidium</taxon>
    </lineage>
</organism>
<feature type="region of interest" description="Disordered" evidence="2">
    <location>
        <begin position="136"/>
        <end position="192"/>
    </location>
</feature>
<keyword evidence="1" id="KW-0175">Coiled coil</keyword>
<reference evidence="3 4" key="1">
    <citation type="journal article" date="2014" name="Nat. Commun.">
        <title>Klebsormidium flaccidum genome reveals primary factors for plant terrestrial adaptation.</title>
        <authorList>
            <person name="Hori K."/>
            <person name="Maruyama F."/>
            <person name="Fujisawa T."/>
            <person name="Togashi T."/>
            <person name="Yamamoto N."/>
            <person name="Seo M."/>
            <person name="Sato S."/>
            <person name="Yamada T."/>
            <person name="Mori H."/>
            <person name="Tajima N."/>
            <person name="Moriyama T."/>
            <person name="Ikeuchi M."/>
            <person name="Watanabe M."/>
            <person name="Wada H."/>
            <person name="Kobayashi K."/>
            <person name="Saito M."/>
            <person name="Masuda T."/>
            <person name="Sasaki-Sekimoto Y."/>
            <person name="Mashiguchi K."/>
            <person name="Awai K."/>
            <person name="Shimojima M."/>
            <person name="Masuda S."/>
            <person name="Iwai M."/>
            <person name="Nobusawa T."/>
            <person name="Narise T."/>
            <person name="Kondo S."/>
            <person name="Saito H."/>
            <person name="Sato R."/>
            <person name="Murakawa M."/>
            <person name="Ihara Y."/>
            <person name="Oshima-Yamada Y."/>
            <person name="Ohtaka K."/>
            <person name="Satoh M."/>
            <person name="Sonobe K."/>
            <person name="Ishii M."/>
            <person name="Ohtani R."/>
            <person name="Kanamori-Sato M."/>
            <person name="Honoki R."/>
            <person name="Miyazaki D."/>
            <person name="Mochizuki H."/>
            <person name="Umetsu J."/>
            <person name="Higashi K."/>
            <person name="Shibata D."/>
            <person name="Kamiya Y."/>
            <person name="Sato N."/>
            <person name="Nakamura Y."/>
            <person name="Tabata S."/>
            <person name="Ida S."/>
            <person name="Kurokawa K."/>
            <person name="Ohta H."/>
        </authorList>
    </citation>
    <scope>NUCLEOTIDE SEQUENCE [LARGE SCALE GENOMIC DNA]</scope>
    <source>
        <strain evidence="3 4">NIES-2285</strain>
    </source>
</reference>
<dbReference type="OMA" id="LESHCQV"/>
<accession>A0A1Y1I266</accession>
<feature type="region of interest" description="Disordered" evidence="2">
    <location>
        <begin position="471"/>
        <end position="496"/>
    </location>
</feature>
<feature type="region of interest" description="Disordered" evidence="2">
    <location>
        <begin position="1"/>
        <end position="36"/>
    </location>
</feature>
<feature type="coiled-coil region" evidence="1">
    <location>
        <begin position="899"/>
        <end position="962"/>
    </location>
</feature>
<feature type="coiled-coil region" evidence="1">
    <location>
        <begin position="748"/>
        <end position="796"/>
    </location>
</feature>
<dbReference type="Proteomes" id="UP000054558">
    <property type="component" value="Unassembled WGS sequence"/>
</dbReference>
<proteinExistence type="predicted"/>
<feature type="compositionally biased region" description="Basic and acidic residues" evidence="2">
    <location>
        <begin position="174"/>
        <end position="192"/>
    </location>
</feature>
<evidence type="ECO:0000313" key="3">
    <source>
        <dbReference type="EMBL" id="GAQ85020.1"/>
    </source>
</evidence>
<feature type="region of interest" description="Disordered" evidence="2">
    <location>
        <begin position="64"/>
        <end position="89"/>
    </location>
</feature>
<feature type="compositionally biased region" description="Basic and acidic residues" evidence="2">
    <location>
        <begin position="24"/>
        <end position="36"/>
    </location>
</feature>
<feature type="region of interest" description="Disordered" evidence="2">
    <location>
        <begin position="95"/>
        <end position="114"/>
    </location>
</feature>
<feature type="coiled-coil region" evidence="1">
    <location>
        <begin position="196"/>
        <end position="452"/>
    </location>
</feature>
<gene>
    <name evidence="3" type="ORF">KFL_002170140</name>
</gene>
<name>A0A1Y1I266_KLENI</name>